<sequence>MVSLYYEVFKIPTLVEYSHDEEVDPSIEESEWPPSLCRMYVFSSKSGCWEEKDFVRQGDAAGTVGEVRAGFTAFTAAYFREALYVHCETNFLMRVSLSNNTYSVIKPPMDLNVEGYLEINVARSEKGVYIVAFDRCWPKCWLRVWILNESCGQMEWMLKHDKDLKRMLPRQCFCRGVKWILEDINYNLFRASSFQEDSEEETIEEEFEWNSDGDVEDKDMVDHGYLEDKKAPGEKKLELNSNNDNAPNYGGMLEDTYGDENHYEDLGRMNIELLGFHPYEEIIFLSSSQKTCLAYHLNDSKIEELGNIYPNEYIHFKSLGNEREWIRSCPYTPYWIDELPGNN</sequence>
<organism evidence="1 2">
    <name type="scientific">Avena sativa</name>
    <name type="common">Oat</name>
    <dbReference type="NCBI Taxonomy" id="4498"/>
    <lineage>
        <taxon>Eukaryota</taxon>
        <taxon>Viridiplantae</taxon>
        <taxon>Streptophyta</taxon>
        <taxon>Embryophyta</taxon>
        <taxon>Tracheophyta</taxon>
        <taxon>Spermatophyta</taxon>
        <taxon>Magnoliopsida</taxon>
        <taxon>Liliopsida</taxon>
        <taxon>Poales</taxon>
        <taxon>Poaceae</taxon>
        <taxon>BOP clade</taxon>
        <taxon>Pooideae</taxon>
        <taxon>Poodae</taxon>
        <taxon>Poeae</taxon>
        <taxon>Poeae Chloroplast Group 1 (Aveneae type)</taxon>
        <taxon>Aveninae</taxon>
        <taxon>Avena</taxon>
    </lineage>
</organism>
<dbReference type="EnsemblPlants" id="AVESA.00010b.r2.7CG0660110.1">
    <property type="protein sequence ID" value="AVESA.00010b.r2.7CG0660110.1.CDS"/>
    <property type="gene ID" value="AVESA.00010b.r2.7CG0660110"/>
</dbReference>
<dbReference type="Proteomes" id="UP001732700">
    <property type="component" value="Chromosome 7C"/>
</dbReference>
<evidence type="ECO:0000313" key="2">
    <source>
        <dbReference type="Proteomes" id="UP001732700"/>
    </source>
</evidence>
<accession>A0ACD6A2D4</accession>
<reference evidence="1" key="2">
    <citation type="submission" date="2025-09" db="UniProtKB">
        <authorList>
            <consortium name="EnsemblPlants"/>
        </authorList>
    </citation>
    <scope>IDENTIFICATION</scope>
</reference>
<evidence type="ECO:0000313" key="1">
    <source>
        <dbReference type="EnsemblPlants" id="AVESA.00010b.r2.7CG0660110.1.CDS"/>
    </source>
</evidence>
<reference evidence="1" key="1">
    <citation type="submission" date="2021-05" db="EMBL/GenBank/DDBJ databases">
        <authorList>
            <person name="Scholz U."/>
            <person name="Mascher M."/>
            <person name="Fiebig A."/>
        </authorList>
    </citation>
    <scope>NUCLEOTIDE SEQUENCE [LARGE SCALE GENOMIC DNA]</scope>
</reference>
<proteinExistence type="predicted"/>
<protein>
    <submittedName>
        <fullName evidence="1">Uncharacterized protein</fullName>
    </submittedName>
</protein>
<keyword evidence="2" id="KW-1185">Reference proteome</keyword>
<name>A0ACD6A2D4_AVESA</name>